<keyword evidence="2" id="KW-0547">Nucleotide-binding</keyword>
<dbReference type="STRING" id="1428652.BIV24_04745"/>
<evidence type="ECO:0000256" key="1">
    <source>
        <dbReference type="ARBA" id="ARBA00009625"/>
    </source>
</evidence>
<dbReference type="EMBL" id="MLYP01000009">
    <property type="protein sequence ID" value="OIJ99641.1"/>
    <property type="molecule type" value="Genomic_DNA"/>
</dbReference>
<keyword evidence="3" id="KW-0378">Hydrolase</keyword>
<proteinExistence type="inferred from homology"/>
<dbReference type="InterPro" id="IPR027417">
    <property type="entry name" value="P-loop_NTPase"/>
</dbReference>
<dbReference type="InterPro" id="IPR005129">
    <property type="entry name" value="GTPase_ArgK"/>
</dbReference>
<dbReference type="PANTHER" id="PTHR43087">
    <property type="entry name" value="LYSINE/ARGININE/ORNITHINE TRANSPORT SYSTEM KINASE"/>
    <property type="match status" value="1"/>
</dbReference>
<keyword evidence="7" id="KW-1185">Reference proteome</keyword>
<dbReference type="OrthoDB" id="9778292at2"/>
<name>A0A1S2Q0M0_9ACTN</name>
<dbReference type="NCBIfam" id="TIGR00750">
    <property type="entry name" value="lao"/>
    <property type="match status" value="1"/>
</dbReference>
<dbReference type="GO" id="GO:0003924">
    <property type="term" value="F:GTPase activity"/>
    <property type="evidence" value="ECO:0007669"/>
    <property type="project" value="InterPro"/>
</dbReference>
<evidence type="ECO:0000313" key="6">
    <source>
        <dbReference type="EMBL" id="OIJ99641.1"/>
    </source>
</evidence>
<protein>
    <recommendedName>
        <fullName evidence="8">Transporter</fullName>
    </recommendedName>
</protein>
<reference evidence="6 7" key="1">
    <citation type="submission" date="2016-10" db="EMBL/GenBank/DDBJ databases">
        <title>Genome sequence of Streptomyces sp. MUSC 93.</title>
        <authorList>
            <person name="Lee L.-H."/>
            <person name="Ser H.-L."/>
            <person name="Law J.W.-F."/>
        </authorList>
    </citation>
    <scope>NUCLEOTIDE SEQUENCE [LARGE SCALE GENOMIC DNA]</scope>
    <source>
        <strain evidence="6 7">MUSC 93</strain>
    </source>
</reference>
<dbReference type="SUPFAM" id="SSF52540">
    <property type="entry name" value="P-loop containing nucleoside triphosphate hydrolases"/>
    <property type="match status" value="1"/>
</dbReference>
<dbReference type="Pfam" id="PF03308">
    <property type="entry name" value="MeaB"/>
    <property type="match status" value="1"/>
</dbReference>
<dbReference type="InterPro" id="IPR052040">
    <property type="entry name" value="GTPase/Isobutyryl-CoA_mutase"/>
</dbReference>
<dbReference type="RefSeq" id="WP_071364872.1">
    <property type="nucleotide sequence ID" value="NZ_MLYP01000009.1"/>
</dbReference>
<evidence type="ECO:0008006" key="8">
    <source>
        <dbReference type="Google" id="ProtNLM"/>
    </source>
</evidence>
<evidence type="ECO:0000256" key="5">
    <source>
        <dbReference type="ARBA" id="ARBA00023186"/>
    </source>
</evidence>
<evidence type="ECO:0000256" key="4">
    <source>
        <dbReference type="ARBA" id="ARBA00023134"/>
    </source>
</evidence>
<dbReference type="Gene3D" id="3.40.50.300">
    <property type="entry name" value="P-loop containing nucleotide triphosphate hydrolases"/>
    <property type="match status" value="1"/>
</dbReference>
<organism evidence="6 7">
    <name type="scientific">Streptomyces colonosanans</name>
    <dbReference type="NCBI Taxonomy" id="1428652"/>
    <lineage>
        <taxon>Bacteria</taxon>
        <taxon>Bacillati</taxon>
        <taxon>Actinomycetota</taxon>
        <taxon>Actinomycetes</taxon>
        <taxon>Kitasatosporales</taxon>
        <taxon>Streptomycetaceae</taxon>
        <taxon>Streptomyces</taxon>
    </lineage>
</organism>
<comment type="similarity">
    <text evidence="1">Belongs to the SIMIBI class G3E GTPase family. ArgK/MeaB subfamily.</text>
</comment>
<keyword evidence="5" id="KW-0143">Chaperone</keyword>
<dbReference type="AlphaFoldDB" id="A0A1S2Q0M0"/>
<dbReference type="CDD" id="cd03114">
    <property type="entry name" value="MMAA-like"/>
    <property type="match status" value="1"/>
</dbReference>
<dbReference type="Proteomes" id="UP000179935">
    <property type="component" value="Unassembled WGS sequence"/>
</dbReference>
<evidence type="ECO:0000256" key="3">
    <source>
        <dbReference type="ARBA" id="ARBA00022801"/>
    </source>
</evidence>
<evidence type="ECO:0000256" key="2">
    <source>
        <dbReference type="ARBA" id="ARBA00022741"/>
    </source>
</evidence>
<dbReference type="PANTHER" id="PTHR43087:SF1">
    <property type="entry name" value="LAO_AO TRANSPORT SYSTEM ATPASE"/>
    <property type="match status" value="1"/>
</dbReference>
<gene>
    <name evidence="6" type="ORF">BIV24_04745</name>
</gene>
<accession>A0A1S2Q0M0</accession>
<evidence type="ECO:0000313" key="7">
    <source>
        <dbReference type="Proteomes" id="UP000179935"/>
    </source>
</evidence>
<comment type="caution">
    <text evidence="6">The sequence shown here is derived from an EMBL/GenBank/DDBJ whole genome shotgun (WGS) entry which is preliminary data.</text>
</comment>
<sequence length="318" mass="33976">MTEDDDLVSRVLARDQRAGARMITLIENDAPGAASRLAELFPHTGRAAVIGVTGPPGAGKSTLVEGMVRAWRDRGRTVGVLAVDPSSPFTGGAILGDRIRMASLTGDPGVYVRSMASRAHLGGLAEATPAAVRVLDAMGMDVIVVETVGVGQSEIAIAGTADCTVLVTMPGAGDGIQAMKAGVLEIGDVFVVNKADREGALRTRRELNAMLRMQDRTPRPVVLLTKADMGDGVEQVVRQVEEFLDTRRGSGQLQKRRLRHLEREALELIGAQARRRTLATLDQATIDELSEALWERRQDPATVAARALAALQWADNDC</sequence>
<dbReference type="GO" id="GO:0005525">
    <property type="term" value="F:GTP binding"/>
    <property type="evidence" value="ECO:0007669"/>
    <property type="project" value="UniProtKB-KW"/>
</dbReference>
<keyword evidence="4" id="KW-0342">GTP-binding</keyword>